<dbReference type="EMBL" id="NJHN03000037">
    <property type="protein sequence ID" value="KAH9421929.1"/>
    <property type="molecule type" value="Genomic_DNA"/>
</dbReference>
<dbReference type="Proteomes" id="UP000887458">
    <property type="component" value="Unassembled WGS sequence"/>
</dbReference>
<sequence>MLIPIVFFINDFERKEKEKNSSTKVNKFWIKNKNLKITPKSNVLRKYCLFYRFMLDLESGKHISQFNFKAKIFILNW</sequence>
<keyword evidence="2" id="KW-1185">Reference proteome</keyword>
<protein>
    <submittedName>
        <fullName evidence="1">Uncharacterized protein</fullName>
    </submittedName>
</protein>
<evidence type="ECO:0000313" key="1">
    <source>
        <dbReference type="EMBL" id="KAH9421929.1"/>
    </source>
</evidence>
<gene>
    <name evidence="1" type="ORF">DERP_002219</name>
</gene>
<evidence type="ECO:0000313" key="2">
    <source>
        <dbReference type="Proteomes" id="UP000887458"/>
    </source>
</evidence>
<reference evidence="1 2" key="2">
    <citation type="journal article" date="2022" name="Mol. Biol. Evol.">
        <title>Comparative Genomics Reveals Insights into the Divergent Evolution of Astigmatic Mites and Household Pest Adaptations.</title>
        <authorList>
            <person name="Xiong Q."/>
            <person name="Wan A.T."/>
            <person name="Liu X."/>
            <person name="Fung C.S."/>
            <person name="Xiao X."/>
            <person name="Malainual N."/>
            <person name="Hou J."/>
            <person name="Wang L."/>
            <person name="Wang M."/>
            <person name="Yang K.Y."/>
            <person name="Cui Y."/>
            <person name="Leung E.L."/>
            <person name="Nong W."/>
            <person name="Shin S.K."/>
            <person name="Au S.W."/>
            <person name="Jeong K.Y."/>
            <person name="Chew F.T."/>
            <person name="Hui J.H."/>
            <person name="Leung T.F."/>
            <person name="Tungtrongchitr A."/>
            <person name="Zhong N."/>
            <person name="Liu Z."/>
            <person name="Tsui S.K."/>
        </authorList>
    </citation>
    <scope>NUCLEOTIDE SEQUENCE [LARGE SCALE GENOMIC DNA]</scope>
    <source>
        <strain evidence="1">Derp</strain>
    </source>
</reference>
<name>A0ABQ8JH58_DERPT</name>
<accession>A0ABQ8JH58</accession>
<comment type="caution">
    <text evidence="1">The sequence shown here is derived from an EMBL/GenBank/DDBJ whole genome shotgun (WGS) entry which is preliminary data.</text>
</comment>
<proteinExistence type="predicted"/>
<organism evidence="1 2">
    <name type="scientific">Dermatophagoides pteronyssinus</name>
    <name type="common">European house dust mite</name>
    <dbReference type="NCBI Taxonomy" id="6956"/>
    <lineage>
        <taxon>Eukaryota</taxon>
        <taxon>Metazoa</taxon>
        <taxon>Ecdysozoa</taxon>
        <taxon>Arthropoda</taxon>
        <taxon>Chelicerata</taxon>
        <taxon>Arachnida</taxon>
        <taxon>Acari</taxon>
        <taxon>Acariformes</taxon>
        <taxon>Sarcoptiformes</taxon>
        <taxon>Astigmata</taxon>
        <taxon>Psoroptidia</taxon>
        <taxon>Analgoidea</taxon>
        <taxon>Pyroglyphidae</taxon>
        <taxon>Dermatophagoidinae</taxon>
        <taxon>Dermatophagoides</taxon>
    </lineage>
</organism>
<reference evidence="1 2" key="1">
    <citation type="journal article" date="2018" name="J. Allergy Clin. Immunol.">
        <title>High-quality assembly of Dermatophagoides pteronyssinus genome and transcriptome reveals a wide range of novel allergens.</title>
        <authorList>
            <person name="Liu X.Y."/>
            <person name="Yang K.Y."/>
            <person name="Wang M.Q."/>
            <person name="Kwok J.S."/>
            <person name="Zeng X."/>
            <person name="Yang Z."/>
            <person name="Xiao X.J."/>
            <person name="Lau C.P."/>
            <person name="Li Y."/>
            <person name="Huang Z.M."/>
            <person name="Ba J.G."/>
            <person name="Yim A.K."/>
            <person name="Ouyang C.Y."/>
            <person name="Ngai S.M."/>
            <person name="Chan T.F."/>
            <person name="Leung E.L."/>
            <person name="Liu L."/>
            <person name="Liu Z.G."/>
            <person name="Tsui S.K."/>
        </authorList>
    </citation>
    <scope>NUCLEOTIDE SEQUENCE [LARGE SCALE GENOMIC DNA]</scope>
    <source>
        <strain evidence="1">Derp</strain>
    </source>
</reference>